<dbReference type="RefSeq" id="WP_369280460.1">
    <property type="nucleotide sequence ID" value="NZ_JBJVMW010000031.1"/>
</dbReference>
<protein>
    <submittedName>
        <fullName evidence="3">MerR family transcriptional regulator</fullName>
    </submittedName>
</protein>
<dbReference type="PRINTS" id="PR00040">
    <property type="entry name" value="HTHMERR"/>
</dbReference>
<proteinExistence type="predicted"/>
<dbReference type="PANTHER" id="PTHR30204">
    <property type="entry name" value="REDOX-CYCLING DRUG-SENSING TRANSCRIPTIONAL ACTIVATOR SOXR"/>
    <property type="match status" value="1"/>
</dbReference>
<keyword evidence="4" id="KW-1185">Reference proteome</keyword>
<evidence type="ECO:0000256" key="1">
    <source>
        <dbReference type="ARBA" id="ARBA00023125"/>
    </source>
</evidence>
<dbReference type="EMBL" id="JBJVNE010000025">
    <property type="protein sequence ID" value="MFM9652037.1"/>
    <property type="molecule type" value="Genomic_DNA"/>
</dbReference>
<reference evidence="3 4" key="1">
    <citation type="submission" date="2024-12" db="EMBL/GenBank/DDBJ databases">
        <title>Forecasting of Potato common scab and diversities of Pathogenic streptomyces spp. in china.</title>
        <authorList>
            <person name="Handique U."/>
            <person name="Wu J."/>
        </authorList>
    </citation>
    <scope>NUCLEOTIDE SEQUENCE [LARGE SCALE GENOMIC DNA]</scope>
    <source>
        <strain evidence="3 4">ZRIMU1585</strain>
    </source>
</reference>
<organism evidence="3 4">
    <name type="scientific">Streptomyces galilaeus</name>
    <dbReference type="NCBI Taxonomy" id="33899"/>
    <lineage>
        <taxon>Bacteria</taxon>
        <taxon>Bacillati</taxon>
        <taxon>Actinomycetota</taxon>
        <taxon>Actinomycetes</taxon>
        <taxon>Kitasatosporales</taxon>
        <taxon>Streptomycetaceae</taxon>
        <taxon>Streptomyces</taxon>
    </lineage>
</organism>
<dbReference type="Pfam" id="PF13411">
    <property type="entry name" value="MerR_1"/>
    <property type="match status" value="1"/>
</dbReference>
<dbReference type="Gene3D" id="1.10.1660.10">
    <property type="match status" value="1"/>
</dbReference>
<dbReference type="InterPro" id="IPR047057">
    <property type="entry name" value="MerR_fam"/>
</dbReference>
<dbReference type="Proteomes" id="UP001631993">
    <property type="component" value="Unassembled WGS sequence"/>
</dbReference>
<evidence type="ECO:0000259" key="2">
    <source>
        <dbReference type="PROSITE" id="PS50937"/>
    </source>
</evidence>
<gene>
    <name evidence="3" type="ORF">ACKI1S_38625</name>
</gene>
<dbReference type="InterPro" id="IPR000551">
    <property type="entry name" value="MerR-type_HTH_dom"/>
</dbReference>
<dbReference type="PROSITE" id="PS50937">
    <property type="entry name" value="HTH_MERR_2"/>
    <property type="match status" value="1"/>
</dbReference>
<dbReference type="SMART" id="SM00422">
    <property type="entry name" value="HTH_MERR"/>
    <property type="match status" value="1"/>
</dbReference>
<comment type="caution">
    <text evidence="3">The sequence shown here is derived from an EMBL/GenBank/DDBJ whole genome shotgun (WGS) entry which is preliminary data.</text>
</comment>
<dbReference type="InterPro" id="IPR009061">
    <property type="entry name" value="DNA-bd_dom_put_sf"/>
</dbReference>
<evidence type="ECO:0000313" key="4">
    <source>
        <dbReference type="Proteomes" id="UP001631993"/>
    </source>
</evidence>
<evidence type="ECO:0000313" key="3">
    <source>
        <dbReference type="EMBL" id="MFM9652037.1"/>
    </source>
</evidence>
<dbReference type="PANTHER" id="PTHR30204:SF97">
    <property type="entry name" value="MERR FAMILY REGULATORY PROTEIN"/>
    <property type="match status" value="1"/>
</dbReference>
<feature type="domain" description="HTH merR-type" evidence="2">
    <location>
        <begin position="8"/>
        <end position="73"/>
    </location>
</feature>
<dbReference type="SUPFAM" id="SSF46955">
    <property type="entry name" value="Putative DNA-binding domain"/>
    <property type="match status" value="1"/>
</dbReference>
<name>A0ABW9IVL5_STRGJ</name>
<accession>A0ABW9IVL5</accession>
<sequence length="135" mass="14797">MDEEWLDIGEVAARSGLAPSALRFYEKRGLIEALGRNGLRRTYRPDVLERLALISCARGAGFTIAEIARFLVADPDDSGLRDRMAAKAHELDLRIAQLDRLRASLRHAATCTHEPLVECPEFKRAVGAVAAATAL</sequence>
<keyword evidence="1" id="KW-0238">DNA-binding</keyword>
<dbReference type="PROSITE" id="PS00552">
    <property type="entry name" value="HTH_MERR_1"/>
    <property type="match status" value="1"/>
</dbReference>